<dbReference type="AlphaFoldDB" id="X6NAR6"/>
<evidence type="ECO:0000313" key="1">
    <source>
        <dbReference type="EMBL" id="ETO22998.1"/>
    </source>
</evidence>
<accession>X6NAR6</accession>
<protein>
    <submittedName>
        <fullName evidence="1">Uncharacterized protein</fullName>
    </submittedName>
</protein>
<keyword evidence="2" id="KW-1185">Reference proteome</keyword>
<organism evidence="1 2">
    <name type="scientific">Reticulomyxa filosa</name>
    <dbReference type="NCBI Taxonomy" id="46433"/>
    <lineage>
        <taxon>Eukaryota</taxon>
        <taxon>Sar</taxon>
        <taxon>Rhizaria</taxon>
        <taxon>Retaria</taxon>
        <taxon>Foraminifera</taxon>
        <taxon>Monothalamids</taxon>
        <taxon>Reticulomyxidae</taxon>
        <taxon>Reticulomyxa</taxon>
    </lineage>
</organism>
<evidence type="ECO:0000313" key="2">
    <source>
        <dbReference type="Proteomes" id="UP000023152"/>
    </source>
</evidence>
<reference evidence="1 2" key="1">
    <citation type="journal article" date="2013" name="Curr. Biol.">
        <title>The Genome of the Foraminiferan Reticulomyxa filosa.</title>
        <authorList>
            <person name="Glockner G."/>
            <person name="Hulsmann N."/>
            <person name="Schleicher M."/>
            <person name="Noegel A.A."/>
            <person name="Eichinger L."/>
            <person name="Gallinger C."/>
            <person name="Pawlowski J."/>
            <person name="Sierra R."/>
            <person name="Euteneuer U."/>
            <person name="Pillet L."/>
            <person name="Moustafa A."/>
            <person name="Platzer M."/>
            <person name="Groth M."/>
            <person name="Szafranski K."/>
            <person name="Schliwa M."/>
        </authorList>
    </citation>
    <scope>NUCLEOTIDE SEQUENCE [LARGE SCALE GENOMIC DNA]</scope>
</reference>
<proteinExistence type="predicted"/>
<name>X6NAR6_RETFI</name>
<dbReference type="Proteomes" id="UP000023152">
    <property type="component" value="Unassembled WGS sequence"/>
</dbReference>
<dbReference type="EMBL" id="ASPP01010309">
    <property type="protein sequence ID" value="ETO22998.1"/>
    <property type="molecule type" value="Genomic_DNA"/>
</dbReference>
<dbReference type="OrthoDB" id="10265969at2759"/>
<gene>
    <name evidence="1" type="ORF">RFI_14187</name>
</gene>
<comment type="caution">
    <text evidence="1">The sequence shown here is derived from an EMBL/GenBank/DDBJ whole genome shotgun (WGS) entry which is preliminary data.</text>
</comment>
<sequence length="172" mass="20564">MSTNNHKTSTKKKKKKVEKILFRLEEDQIKKTWPWKQLPTEDNIPFKILLGNESLYLLYRYVQKLYAKLEHGRYCCTLDYTLRRVQTQEDKAHKYQELTKILIKQFSQGKREDRFEDSIRQLLGLQGYHLFNVPKIVDLLVGNVSSQLIFLCYKLYTYSQNSSLCFCVCVYM</sequence>